<organism evidence="12 13">
    <name type="scientific">Cudoniella acicularis</name>
    <dbReference type="NCBI Taxonomy" id="354080"/>
    <lineage>
        <taxon>Eukaryota</taxon>
        <taxon>Fungi</taxon>
        <taxon>Dikarya</taxon>
        <taxon>Ascomycota</taxon>
        <taxon>Pezizomycotina</taxon>
        <taxon>Leotiomycetes</taxon>
        <taxon>Helotiales</taxon>
        <taxon>Tricladiaceae</taxon>
        <taxon>Cudoniella</taxon>
    </lineage>
</organism>
<dbReference type="GO" id="GO:0006826">
    <property type="term" value="P:iron ion transport"/>
    <property type="evidence" value="ECO:0007669"/>
    <property type="project" value="TreeGrafter"/>
</dbReference>
<keyword evidence="13" id="KW-1185">Reference proteome</keyword>
<evidence type="ECO:0000256" key="7">
    <source>
        <dbReference type="ARBA" id="ARBA00023002"/>
    </source>
</evidence>
<keyword evidence="6 10" id="KW-1133">Transmembrane helix</keyword>
<evidence type="ECO:0000256" key="1">
    <source>
        <dbReference type="ARBA" id="ARBA00004141"/>
    </source>
</evidence>
<comment type="caution">
    <text evidence="12">The sequence shown here is derived from an EMBL/GenBank/DDBJ whole genome shotgun (WGS) entry which is preliminary data.</text>
</comment>
<feature type="transmembrane region" description="Helical" evidence="10">
    <location>
        <begin position="161"/>
        <end position="182"/>
    </location>
</feature>
<evidence type="ECO:0000313" key="13">
    <source>
        <dbReference type="Proteomes" id="UP000566819"/>
    </source>
</evidence>
<dbReference type="SFLD" id="SFLDS00052">
    <property type="entry name" value="Ferric_Reductase_Domain"/>
    <property type="match status" value="1"/>
</dbReference>
<evidence type="ECO:0000256" key="10">
    <source>
        <dbReference type="SAM" id="Phobius"/>
    </source>
</evidence>
<evidence type="ECO:0000256" key="5">
    <source>
        <dbReference type="ARBA" id="ARBA00022982"/>
    </source>
</evidence>
<dbReference type="InterPro" id="IPR039261">
    <property type="entry name" value="FNR_nucleotide-bd"/>
</dbReference>
<comment type="subcellular location">
    <subcellularLocation>
        <location evidence="1">Membrane</location>
        <topology evidence="1">Multi-pass membrane protein</topology>
    </subcellularLocation>
</comment>
<dbReference type="InterPro" id="IPR013112">
    <property type="entry name" value="FAD-bd_8"/>
</dbReference>
<dbReference type="InterPro" id="IPR013130">
    <property type="entry name" value="Fe3_Rdtase_TM_dom"/>
</dbReference>
<reference evidence="12 13" key="1">
    <citation type="submission" date="2020-03" db="EMBL/GenBank/DDBJ databases">
        <title>Draft Genome Sequence of Cudoniella acicularis.</title>
        <authorList>
            <person name="Buettner E."/>
            <person name="Kellner H."/>
        </authorList>
    </citation>
    <scope>NUCLEOTIDE SEQUENCE [LARGE SCALE GENOMIC DNA]</scope>
    <source>
        <strain evidence="12 13">DSM 108380</strain>
    </source>
</reference>
<keyword evidence="4 10" id="KW-0812">Transmembrane</keyword>
<dbReference type="Pfam" id="PF01794">
    <property type="entry name" value="Ferric_reduct"/>
    <property type="match status" value="1"/>
</dbReference>
<name>A0A8H4RV00_9HELO</name>
<dbReference type="PROSITE" id="PS51384">
    <property type="entry name" value="FAD_FR"/>
    <property type="match status" value="1"/>
</dbReference>
<dbReference type="GO" id="GO:0006879">
    <property type="term" value="P:intracellular iron ion homeostasis"/>
    <property type="evidence" value="ECO:0007669"/>
    <property type="project" value="TreeGrafter"/>
</dbReference>
<dbReference type="GO" id="GO:0005886">
    <property type="term" value="C:plasma membrane"/>
    <property type="evidence" value="ECO:0007669"/>
    <property type="project" value="TreeGrafter"/>
</dbReference>
<dbReference type="InterPro" id="IPR051410">
    <property type="entry name" value="Ferric/Cupric_Reductase"/>
</dbReference>
<evidence type="ECO:0000256" key="8">
    <source>
        <dbReference type="ARBA" id="ARBA00023065"/>
    </source>
</evidence>
<evidence type="ECO:0000256" key="9">
    <source>
        <dbReference type="ARBA" id="ARBA00023136"/>
    </source>
</evidence>
<evidence type="ECO:0000313" key="12">
    <source>
        <dbReference type="EMBL" id="KAF4635913.1"/>
    </source>
</evidence>
<keyword evidence="5" id="KW-0249">Electron transport</keyword>
<proteinExistence type="inferred from homology"/>
<dbReference type="InterPro" id="IPR017927">
    <property type="entry name" value="FAD-bd_FR_type"/>
</dbReference>
<sequence>MVSTTAPSNATATTESYTEMSIAPFATALNGVNQPMNMLFKDVMWWSLGVLAMFILIFRIAQRAIAHWRHLAAMNLSGDQQRYWAINRYASWWKFKKYMMYAPLGKKRHNREIRLSTAGNMGTIPSRFHTILIIIFILSNISFCAVLDYSRSDKWSIIAELRGRSGVLAVVNMVALIIFAGRNNPFIPLLQISFDTYNLMHRWVGRMVVVEVIVHTTCWAIVKHAAAGWSGLFAIIGVDPFILSGTIGTCAMLILFITSLSPLRHAFYETFLDIHIIMAMLAIIATWIHCKVAKLPQLPWVEAVFILWMCDRVARMARLIWFNYGRRNGWTTASIESLPGEACRVTIHLPKHVDIKPGSHAYLRFQGANPWESHPFSVGWVEHKARYPSLPTSEKTPKSQDPDLISDISFVIHAQTGMTRKLYNKASMCSPRILRIKAAFEGPYGGHHSLDSYGHVVLFAGASGITHQIPYVQHLVQGFNDGTVATRRVTLIWIIRDSPHLEWVRPWMDQILKMPRRRDVLHIRLCVTRPKNPRSIVSPSTTVQMSSGRPSVNLLLEKEVELQKGAMCVTVCGPGSLADNVRDAVRENQHRGVIDYIEESFTW</sequence>
<comment type="similarity">
    <text evidence="2">Belongs to the ferric reductase (FRE) family.</text>
</comment>
<dbReference type="SFLD" id="SFLDG01168">
    <property type="entry name" value="Ferric_reductase_subgroup_(FRE"/>
    <property type="match status" value="1"/>
</dbReference>
<dbReference type="OrthoDB" id="4494341at2759"/>
<dbReference type="SUPFAM" id="SSF52343">
    <property type="entry name" value="Ferredoxin reductase-like, C-terminal NADP-linked domain"/>
    <property type="match status" value="1"/>
</dbReference>
<dbReference type="Gene3D" id="3.40.50.80">
    <property type="entry name" value="Nucleotide-binding domain of ferredoxin-NADP reductase (FNR) module"/>
    <property type="match status" value="1"/>
</dbReference>
<accession>A0A8H4RV00</accession>
<evidence type="ECO:0000256" key="4">
    <source>
        <dbReference type="ARBA" id="ARBA00022692"/>
    </source>
</evidence>
<evidence type="ECO:0000259" key="11">
    <source>
        <dbReference type="PROSITE" id="PS51384"/>
    </source>
</evidence>
<evidence type="ECO:0000256" key="2">
    <source>
        <dbReference type="ARBA" id="ARBA00006278"/>
    </source>
</evidence>
<dbReference type="CDD" id="cd06186">
    <property type="entry name" value="NOX_Duox_like_FAD_NADP"/>
    <property type="match status" value="1"/>
</dbReference>
<protein>
    <recommendedName>
        <fullName evidence="11">FAD-binding FR-type domain-containing protein</fullName>
    </recommendedName>
</protein>
<keyword evidence="8" id="KW-0406">Ion transport</keyword>
<feature type="transmembrane region" description="Helical" evidence="10">
    <location>
        <begin position="203"/>
        <end position="222"/>
    </location>
</feature>
<dbReference type="PANTHER" id="PTHR32361">
    <property type="entry name" value="FERRIC/CUPRIC REDUCTASE TRANSMEMBRANE COMPONENT"/>
    <property type="match status" value="1"/>
</dbReference>
<feature type="transmembrane region" description="Helical" evidence="10">
    <location>
        <begin position="43"/>
        <end position="61"/>
    </location>
</feature>
<dbReference type="AlphaFoldDB" id="A0A8H4RV00"/>
<dbReference type="Proteomes" id="UP000566819">
    <property type="component" value="Unassembled WGS sequence"/>
</dbReference>
<gene>
    <name evidence="12" type="ORF">G7Y89_g2189</name>
</gene>
<dbReference type="GO" id="GO:0000293">
    <property type="term" value="F:ferric-chelate reductase activity"/>
    <property type="evidence" value="ECO:0007669"/>
    <property type="project" value="UniProtKB-ARBA"/>
</dbReference>
<evidence type="ECO:0000256" key="6">
    <source>
        <dbReference type="ARBA" id="ARBA00022989"/>
    </source>
</evidence>
<dbReference type="EMBL" id="JAAMPI010000093">
    <property type="protein sequence ID" value="KAF4635913.1"/>
    <property type="molecule type" value="Genomic_DNA"/>
</dbReference>
<feature type="transmembrane region" description="Helical" evidence="10">
    <location>
        <begin position="228"/>
        <end position="258"/>
    </location>
</feature>
<dbReference type="PANTHER" id="PTHR32361:SF12">
    <property type="entry name" value="PUTATIVE (AFU_ORTHOLOGUE AFUA_1G14340)-RELATED"/>
    <property type="match status" value="1"/>
</dbReference>
<keyword evidence="7" id="KW-0560">Oxidoreductase</keyword>
<dbReference type="Pfam" id="PF08022">
    <property type="entry name" value="FAD_binding_8"/>
    <property type="match status" value="1"/>
</dbReference>
<dbReference type="GO" id="GO:0015677">
    <property type="term" value="P:copper ion import"/>
    <property type="evidence" value="ECO:0007669"/>
    <property type="project" value="TreeGrafter"/>
</dbReference>
<feature type="domain" description="FAD-binding FR-type" evidence="11">
    <location>
        <begin position="325"/>
        <end position="450"/>
    </location>
</feature>
<feature type="transmembrane region" description="Helical" evidence="10">
    <location>
        <begin position="270"/>
        <end position="288"/>
    </location>
</feature>
<keyword evidence="9 10" id="KW-0472">Membrane</keyword>
<dbReference type="InterPro" id="IPR013121">
    <property type="entry name" value="Fe_red_NAD-bd_6"/>
</dbReference>
<feature type="transmembrane region" description="Helical" evidence="10">
    <location>
        <begin position="131"/>
        <end position="149"/>
    </location>
</feature>
<dbReference type="Pfam" id="PF08030">
    <property type="entry name" value="NAD_binding_6"/>
    <property type="match status" value="1"/>
</dbReference>
<evidence type="ECO:0000256" key="3">
    <source>
        <dbReference type="ARBA" id="ARBA00022448"/>
    </source>
</evidence>
<keyword evidence="3" id="KW-0813">Transport</keyword>